<keyword evidence="3" id="KW-1185">Reference proteome</keyword>
<name>A0ABV1QSU8_9HYPH</name>
<accession>A0ABV1QSU8</accession>
<evidence type="ECO:0000313" key="3">
    <source>
        <dbReference type="Proteomes" id="UP001480955"/>
    </source>
</evidence>
<dbReference type="InterPro" id="IPR032466">
    <property type="entry name" value="Metal_Hydrolase"/>
</dbReference>
<dbReference type="CDD" id="cd01299">
    <property type="entry name" value="Met_dep_hydrolase_A"/>
    <property type="match status" value="1"/>
</dbReference>
<dbReference type="SUPFAM" id="SSF51338">
    <property type="entry name" value="Composite domain of metallo-dependent hydrolases"/>
    <property type="match status" value="2"/>
</dbReference>
<dbReference type="InterPro" id="IPR057744">
    <property type="entry name" value="OTAase-like"/>
</dbReference>
<dbReference type="PANTHER" id="PTHR43135:SF3">
    <property type="entry name" value="ALPHA-D-RIBOSE 1-METHYLPHOSPHONATE 5-TRIPHOSPHATE DIPHOSPHATASE"/>
    <property type="match status" value="1"/>
</dbReference>
<dbReference type="PANTHER" id="PTHR43135">
    <property type="entry name" value="ALPHA-D-RIBOSE 1-METHYLPHOSPHONATE 5-TRIPHOSPHATE DIPHOSPHATASE"/>
    <property type="match status" value="1"/>
</dbReference>
<dbReference type="SUPFAM" id="SSF51556">
    <property type="entry name" value="Metallo-dependent hydrolases"/>
    <property type="match status" value="1"/>
</dbReference>
<comment type="caution">
    <text evidence="2">The sequence shown here is derived from an EMBL/GenBank/DDBJ whole genome shotgun (WGS) entry which is preliminary data.</text>
</comment>
<sequence>MFTCTSVADTLVGSGCLCHRPDARIAMDRVATAFSRRGFLTGMAASLASLGSGAEAQGAPRAVPTEQPRPVLFTNIRLFDGVSPTLREGVQVLVAGSRIEAVHQGGVGPVEEAQTVDGAGCVLMPGLIDAHTHLIFSTVPLQQAMTADPNYLMLRAGRAAGEMLMRGFTSVRDVGGPVFGLKRAIDEGTIVGPRIWPAGAMISQTSGHGDFRTLHDLPRANSDPVHFTERIGAAAIADGTAEVLRRTREQLFLGASQIKVMAGGGVTSDHDPIDSTQYTEIELRAAVQAADDWNTYVTVHAYTPKAIKAAIRVGVRCIEHGHLADDEAAQLMAEKGVWWSLQPFLDDEDATPFPPGSSNRAAQVKILTGTDDAYRLAIQYKIKTAFGTDILFSAKVAARQGAQLAKLTRWYSPAELLCMATAGNAELLALSGPRSPYPGKLGVVEGGALADLLLVDGDPLTETALIAETKRIRLIMKNGQIYKNTL</sequence>
<dbReference type="Pfam" id="PF01979">
    <property type="entry name" value="Amidohydro_1"/>
    <property type="match status" value="1"/>
</dbReference>
<evidence type="ECO:0000259" key="1">
    <source>
        <dbReference type="Pfam" id="PF01979"/>
    </source>
</evidence>
<dbReference type="RefSeq" id="WP_350396762.1">
    <property type="nucleotide sequence ID" value="NZ_JBELQE010000110.1"/>
</dbReference>
<evidence type="ECO:0000313" key="2">
    <source>
        <dbReference type="EMBL" id="MER2252473.1"/>
    </source>
</evidence>
<organism evidence="2 3">
    <name type="scientific">Methylorubrum podarium</name>
    <dbReference type="NCBI Taxonomy" id="200476"/>
    <lineage>
        <taxon>Bacteria</taxon>
        <taxon>Pseudomonadati</taxon>
        <taxon>Pseudomonadota</taxon>
        <taxon>Alphaproteobacteria</taxon>
        <taxon>Hyphomicrobiales</taxon>
        <taxon>Methylobacteriaceae</taxon>
        <taxon>Methylorubrum</taxon>
    </lineage>
</organism>
<protein>
    <submittedName>
        <fullName evidence="2">Amidohydrolase family protein</fullName>
    </submittedName>
</protein>
<feature type="domain" description="Amidohydrolase-related" evidence="1">
    <location>
        <begin position="122"/>
        <end position="481"/>
    </location>
</feature>
<dbReference type="InterPro" id="IPR006680">
    <property type="entry name" value="Amidohydro-rel"/>
</dbReference>
<dbReference type="InterPro" id="IPR011059">
    <property type="entry name" value="Metal-dep_hydrolase_composite"/>
</dbReference>
<dbReference type="InterPro" id="IPR051781">
    <property type="entry name" value="Metallo-dep_Hydrolase"/>
</dbReference>
<dbReference type="EMBL" id="JBELQE010000110">
    <property type="protein sequence ID" value="MER2252473.1"/>
    <property type="molecule type" value="Genomic_DNA"/>
</dbReference>
<reference evidence="2 3" key="1">
    <citation type="submission" date="2024-06" db="EMBL/GenBank/DDBJ databases">
        <authorList>
            <person name="Campbell A.G."/>
        </authorList>
    </citation>
    <scope>NUCLEOTIDE SEQUENCE [LARGE SCALE GENOMIC DNA]</scope>
    <source>
        <strain evidence="2 3">EM12</strain>
    </source>
</reference>
<gene>
    <name evidence="2" type="ORF">ABS772_21345</name>
</gene>
<dbReference type="Gene3D" id="2.30.40.10">
    <property type="entry name" value="Urease, subunit C, domain 1"/>
    <property type="match status" value="1"/>
</dbReference>
<dbReference type="Proteomes" id="UP001480955">
    <property type="component" value="Unassembled WGS sequence"/>
</dbReference>
<dbReference type="Gene3D" id="3.20.20.140">
    <property type="entry name" value="Metal-dependent hydrolases"/>
    <property type="match status" value="1"/>
</dbReference>
<proteinExistence type="predicted"/>